<sequence>MNATFFFRSKRSVWYTLATLFTIGIFILLLLQKPWFIGLLMLPLIVFMVSIYFRTHYRIHPVNGLTVTCGLFYKKTFDLMSLQSIRPTSNPLSSPALSLKRLELRFRNRETIMISPVKQEEFIELLKSINPEIELKKR</sequence>
<evidence type="ECO:0000256" key="1">
    <source>
        <dbReference type="SAM" id="Phobius"/>
    </source>
</evidence>
<keyword evidence="4" id="KW-1185">Reference proteome</keyword>
<dbReference type="GO" id="GO:0030153">
    <property type="term" value="P:bacteriocin immunity"/>
    <property type="evidence" value="ECO:0007669"/>
    <property type="project" value="InterPro"/>
</dbReference>
<evidence type="ECO:0000313" key="4">
    <source>
        <dbReference type="Proteomes" id="UP000053091"/>
    </source>
</evidence>
<gene>
    <name evidence="3" type="ORF">TBC1_111908</name>
</gene>
<name>A0A0S7C2W3_9BACT</name>
<evidence type="ECO:0000313" key="3">
    <source>
        <dbReference type="EMBL" id="GAP43750.1"/>
    </source>
</evidence>
<dbReference type="AlphaFoldDB" id="A0A0S7C2W3"/>
<accession>A0A0S7C2W3</accession>
<keyword evidence="1" id="KW-0812">Transmembrane</keyword>
<keyword evidence="1" id="KW-0472">Membrane</keyword>
<evidence type="ECO:0000259" key="2">
    <source>
        <dbReference type="Pfam" id="PF06713"/>
    </source>
</evidence>
<reference evidence="3" key="1">
    <citation type="journal article" date="2015" name="Genome Announc.">
        <title>Draft Genome Sequence of Bacteroidales Strain TBC1, a Novel Isolate from a Methanogenic Wastewater Treatment System.</title>
        <authorList>
            <person name="Tourlousse D.M."/>
            <person name="Matsuura N."/>
            <person name="Sun L."/>
            <person name="Toyonaga M."/>
            <person name="Kuroda K."/>
            <person name="Ohashi A."/>
            <person name="Cruz R."/>
            <person name="Yamaguchi T."/>
            <person name="Sekiguchi Y."/>
        </authorList>
    </citation>
    <scope>NUCLEOTIDE SEQUENCE [LARGE SCALE GENOMIC DNA]</scope>
    <source>
        <strain evidence="3">TBC1</strain>
    </source>
</reference>
<dbReference type="STRING" id="1678841.TBC1_111908"/>
<feature type="transmembrane region" description="Helical" evidence="1">
    <location>
        <begin position="35"/>
        <end position="53"/>
    </location>
</feature>
<feature type="domain" description="Uncharacterized protein YyaB-like PH" evidence="2">
    <location>
        <begin position="55"/>
        <end position="130"/>
    </location>
</feature>
<dbReference type="Pfam" id="PF06713">
    <property type="entry name" value="bPH_4"/>
    <property type="match status" value="1"/>
</dbReference>
<dbReference type="InterPro" id="IPR009589">
    <property type="entry name" value="PH_YyaB-like"/>
</dbReference>
<organism evidence="3">
    <name type="scientific">Lentimicrobium saccharophilum</name>
    <dbReference type="NCBI Taxonomy" id="1678841"/>
    <lineage>
        <taxon>Bacteria</taxon>
        <taxon>Pseudomonadati</taxon>
        <taxon>Bacteroidota</taxon>
        <taxon>Bacteroidia</taxon>
        <taxon>Bacteroidales</taxon>
        <taxon>Lentimicrobiaceae</taxon>
        <taxon>Lentimicrobium</taxon>
    </lineage>
</organism>
<dbReference type="EMBL" id="DF968182">
    <property type="protein sequence ID" value="GAP43750.1"/>
    <property type="molecule type" value="Genomic_DNA"/>
</dbReference>
<proteinExistence type="predicted"/>
<dbReference type="RefSeq" id="WP_062041379.1">
    <property type="nucleotide sequence ID" value="NZ_DF968182.1"/>
</dbReference>
<keyword evidence="1" id="KW-1133">Transmembrane helix</keyword>
<protein>
    <submittedName>
        <fullName evidence="3">Protein containing bacterial PH domain</fullName>
    </submittedName>
</protein>
<feature type="transmembrane region" description="Helical" evidence="1">
    <location>
        <begin position="12"/>
        <end position="29"/>
    </location>
</feature>
<dbReference type="OrthoDB" id="1094643at2"/>
<dbReference type="Proteomes" id="UP000053091">
    <property type="component" value="Unassembled WGS sequence"/>
</dbReference>